<sequence>MPLGTRKTGCARIAPSQSFNPICICHTETAILEELFSEKWLRTTGTATIVACCETRATPLEVQSFLRCLRLALGRVPEHVRRDEAVDQPSTLLCLPSRGHVITRAQSNARLSHHPHLVTTSLFPTCCPVSPRDLAYIATSVKGNRQDVFCLSCKTFKLSVYSSTSWNDGTAPVKFS</sequence>
<comment type="caution">
    <text evidence="1">The sequence shown here is derived from an EMBL/GenBank/DDBJ whole genome shotgun (WGS) entry which is preliminary data.</text>
</comment>
<organism evidence="1 2">
    <name type="scientific">Lyophyllum shimeji</name>
    <name type="common">Hon-shimeji</name>
    <name type="synonym">Tricholoma shimeji</name>
    <dbReference type="NCBI Taxonomy" id="47721"/>
    <lineage>
        <taxon>Eukaryota</taxon>
        <taxon>Fungi</taxon>
        <taxon>Dikarya</taxon>
        <taxon>Basidiomycota</taxon>
        <taxon>Agaricomycotina</taxon>
        <taxon>Agaricomycetes</taxon>
        <taxon>Agaricomycetidae</taxon>
        <taxon>Agaricales</taxon>
        <taxon>Tricholomatineae</taxon>
        <taxon>Lyophyllaceae</taxon>
        <taxon>Lyophyllum</taxon>
    </lineage>
</organism>
<accession>A0A9P3UP21</accession>
<evidence type="ECO:0000313" key="1">
    <source>
        <dbReference type="EMBL" id="GLB38515.1"/>
    </source>
</evidence>
<reference evidence="1" key="1">
    <citation type="submission" date="2022-07" db="EMBL/GenBank/DDBJ databases">
        <title>The genome of Lyophyllum shimeji provides insight into the initial evolution of ectomycorrhizal fungal genome.</title>
        <authorList>
            <person name="Kobayashi Y."/>
            <person name="Shibata T."/>
            <person name="Hirakawa H."/>
            <person name="Shigenobu S."/>
            <person name="Nishiyama T."/>
            <person name="Yamada A."/>
            <person name="Hasebe M."/>
            <person name="Kawaguchi M."/>
        </authorList>
    </citation>
    <scope>NUCLEOTIDE SEQUENCE</scope>
    <source>
        <strain evidence="1">AT787</strain>
    </source>
</reference>
<gene>
    <name evidence="1" type="ORF">LshimejAT787_0503800</name>
</gene>
<dbReference type="EMBL" id="BRPK01000005">
    <property type="protein sequence ID" value="GLB38515.1"/>
    <property type="molecule type" value="Genomic_DNA"/>
</dbReference>
<keyword evidence="2" id="KW-1185">Reference proteome</keyword>
<protein>
    <submittedName>
        <fullName evidence="1">Uncharacterized protein</fullName>
    </submittedName>
</protein>
<evidence type="ECO:0000313" key="2">
    <source>
        <dbReference type="Proteomes" id="UP001063166"/>
    </source>
</evidence>
<name>A0A9P3UP21_LYOSH</name>
<proteinExistence type="predicted"/>
<dbReference type="Proteomes" id="UP001063166">
    <property type="component" value="Unassembled WGS sequence"/>
</dbReference>
<dbReference type="AlphaFoldDB" id="A0A9P3UP21"/>